<comment type="caution">
    <text evidence="5">The sequence shown here is derived from an EMBL/GenBank/DDBJ whole genome shotgun (WGS) entry which is preliminary data.</text>
</comment>
<organism evidence="5 6">
    <name type="scientific">Dactylonectria macrodidyma</name>
    <dbReference type="NCBI Taxonomy" id="307937"/>
    <lineage>
        <taxon>Eukaryota</taxon>
        <taxon>Fungi</taxon>
        <taxon>Dikarya</taxon>
        <taxon>Ascomycota</taxon>
        <taxon>Pezizomycotina</taxon>
        <taxon>Sordariomycetes</taxon>
        <taxon>Hypocreomycetidae</taxon>
        <taxon>Hypocreales</taxon>
        <taxon>Nectriaceae</taxon>
        <taxon>Dactylonectria</taxon>
    </lineage>
</organism>
<dbReference type="PROSITE" id="PS50048">
    <property type="entry name" value="ZN2_CY6_FUNGAL_2"/>
    <property type="match status" value="1"/>
</dbReference>
<accession>A0A9P9JJH4</accession>
<dbReference type="SMART" id="SM00066">
    <property type="entry name" value="GAL4"/>
    <property type="match status" value="1"/>
</dbReference>
<dbReference type="PANTHER" id="PTHR47425">
    <property type="entry name" value="FARB-RELATED"/>
    <property type="match status" value="1"/>
</dbReference>
<keyword evidence="1" id="KW-0479">Metal-binding</keyword>
<dbReference type="EMBL" id="JAGMUV010000001">
    <property type="protein sequence ID" value="KAH7176922.1"/>
    <property type="molecule type" value="Genomic_DNA"/>
</dbReference>
<dbReference type="PROSITE" id="PS00463">
    <property type="entry name" value="ZN2_CY6_FUNGAL_1"/>
    <property type="match status" value="1"/>
</dbReference>
<dbReference type="GO" id="GO:0000981">
    <property type="term" value="F:DNA-binding transcription factor activity, RNA polymerase II-specific"/>
    <property type="evidence" value="ECO:0007669"/>
    <property type="project" value="InterPro"/>
</dbReference>
<dbReference type="InterPro" id="IPR052761">
    <property type="entry name" value="Fungal_Detox/Toxin_TFs"/>
</dbReference>
<proteinExistence type="predicted"/>
<evidence type="ECO:0000256" key="3">
    <source>
        <dbReference type="SAM" id="MobiDB-lite"/>
    </source>
</evidence>
<feature type="compositionally biased region" description="Polar residues" evidence="3">
    <location>
        <begin position="170"/>
        <end position="184"/>
    </location>
</feature>
<feature type="domain" description="Zn(2)-C6 fungal-type" evidence="4">
    <location>
        <begin position="39"/>
        <end position="71"/>
    </location>
</feature>
<gene>
    <name evidence="5" type="ORF">EDB81DRAFT_773777</name>
</gene>
<dbReference type="PANTHER" id="PTHR47425:SF2">
    <property type="entry name" value="FARB-RELATED"/>
    <property type="match status" value="1"/>
</dbReference>
<dbReference type="SUPFAM" id="SSF57701">
    <property type="entry name" value="Zn2/Cys6 DNA-binding domain"/>
    <property type="match status" value="1"/>
</dbReference>
<dbReference type="Pfam" id="PF04082">
    <property type="entry name" value="Fungal_trans"/>
    <property type="match status" value="1"/>
</dbReference>
<dbReference type="InterPro" id="IPR036864">
    <property type="entry name" value="Zn2-C6_fun-type_DNA-bd_sf"/>
</dbReference>
<name>A0A9P9JJH4_9HYPO</name>
<keyword evidence="6" id="KW-1185">Reference proteome</keyword>
<dbReference type="GO" id="GO:0003677">
    <property type="term" value="F:DNA binding"/>
    <property type="evidence" value="ECO:0007669"/>
    <property type="project" value="InterPro"/>
</dbReference>
<dbReference type="Gene3D" id="4.10.240.10">
    <property type="entry name" value="Zn(2)-C6 fungal-type DNA-binding domain"/>
    <property type="match status" value="1"/>
</dbReference>
<dbReference type="GO" id="GO:0006351">
    <property type="term" value="P:DNA-templated transcription"/>
    <property type="evidence" value="ECO:0007669"/>
    <property type="project" value="InterPro"/>
</dbReference>
<dbReference type="InterPro" id="IPR001138">
    <property type="entry name" value="Zn2Cys6_DnaBD"/>
</dbReference>
<feature type="region of interest" description="Disordered" evidence="3">
    <location>
        <begin position="124"/>
        <end position="155"/>
    </location>
</feature>
<dbReference type="Pfam" id="PF00172">
    <property type="entry name" value="Zn_clus"/>
    <property type="match status" value="1"/>
</dbReference>
<dbReference type="CDD" id="cd00067">
    <property type="entry name" value="GAL4"/>
    <property type="match status" value="1"/>
</dbReference>
<feature type="region of interest" description="Disordered" evidence="3">
    <location>
        <begin position="80"/>
        <end position="108"/>
    </location>
</feature>
<dbReference type="CDD" id="cd12148">
    <property type="entry name" value="fungal_TF_MHR"/>
    <property type="match status" value="1"/>
</dbReference>
<dbReference type="SMART" id="SM00906">
    <property type="entry name" value="Fungal_trans"/>
    <property type="match status" value="1"/>
</dbReference>
<feature type="compositionally biased region" description="Polar residues" evidence="3">
    <location>
        <begin position="85"/>
        <end position="101"/>
    </location>
</feature>
<evidence type="ECO:0000259" key="4">
    <source>
        <dbReference type="PROSITE" id="PS50048"/>
    </source>
</evidence>
<evidence type="ECO:0000256" key="2">
    <source>
        <dbReference type="ARBA" id="ARBA00023242"/>
    </source>
</evidence>
<dbReference type="OrthoDB" id="5121955at2759"/>
<evidence type="ECO:0000313" key="6">
    <source>
        <dbReference type="Proteomes" id="UP000738349"/>
    </source>
</evidence>
<keyword evidence="2" id="KW-0539">Nucleus</keyword>
<sequence length="835" mass="93289">MASAAPTSNAQPAEMQYQDIGPTDDVEIIAGSRRRASKACLACRARKVRCDVVLRDGTCTNCALDKRQCVVKARPSKYRTHKNKNIVNNDESESQGTSSSRGKNKKQPHTQFITEIFDCSPVDQATVSSERSSDRNRTSPPTCSQDPRYPVPNSSNHALLERIQPGINNHTNHTFFIPPTTGNHQPGPPFYAPPAVEFPEQAHVIYSYLPFLEADLSSLSHHDVQYLESQGCFKVPGRQAADEFVRQYFLHVHPGLPLLDECAFWDMYYPNGVQGGQTTLALFVFQAMLFASCSSMSVETLRSLGFASMLDARGTYYRRAKLLFDFCGEQDPVSNAQGALLLSYNAAMRGQKRANSIWLATAIQLAQAAGAHQFDCNPHESPEVNNTLKRLWWCCIVRDRILPLGVRRQLHIPLADFEDKSVLTEEDFVQEITGSRVYGAETKASLVGLFITLCDLAVSLTDVIITVYTSNQPINIQSWSIPKLQKTVDRIELCKSSLNSWFERATARFPTPAGIMSTDESLILYTNVMYMYYHSARLALYQYEALILSTGALGVDYQKNALRQSRVYLEDSAAGITENLKELIQLRLGKYIPISIVAFAALPIVLHILDVKLSTKPSQTAQKQGRLNVYMEAMKGFETQYDGVHDVWNFIRRAVEYATLDDTDQEPSQVNLGNDAASKDPVRLIGTPSAPRGSITFSSDWGSMFLKNPALYFRLVQTIDHSLSMGRYSDHSYYFRLPKSVTYPISRVLISDPRNEGRPDPNTLDLNGQYETLQPENMGSTGVKCLSDQSASIPNEVENLNVIDCGMPDLQIPIFFDDMEFGMGREANMFAGFPT</sequence>
<reference evidence="5" key="1">
    <citation type="journal article" date="2021" name="Nat. Commun.">
        <title>Genetic determinants of endophytism in the Arabidopsis root mycobiome.</title>
        <authorList>
            <person name="Mesny F."/>
            <person name="Miyauchi S."/>
            <person name="Thiergart T."/>
            <person name="Pickel B."/>
            <person name="Atanasova L."/>
            <person name="Karlsson M."/>
            <person name="Huettel B."/>
            <person name="Barry K.W."/>
            <person name="Haridas S."/>
            <person name="Chen C."/>
            <person name="Bauer D."/>
            <person name="Andreopoulos W."/>
            <person name="Pangilinan J."/>
            <person name="LaButti K."/>
            <person name="Riley R."/>
            <person name="Lipzen A."/>
            <person name="Clum A."/>
            <person name="Drula E."/>
            <person name="Henrissat B."/>
            <person name="Kohler A."/>
            <person name="Grigoriev I.V."/>
            <person name="Martin F.M."/>
            <person name="Hacquard S."/>
        </authorList>
    </citation>
    <scope>NUCLEOTIDE SEQUENCE</scope>
    <source>
        <strain evidence="5">MPI-CAGE-AT-0147</strain>
    </source>
</reference>
<evidence type="ECO:0000313" key="5">
    <source>
        <dbReference type="EMBL" id="KAH7176922.1"/>
    </source>
</evidence>
<dbReference type="GO" id="GO:0008270">
    <property type="term" value="F:zinc ion binding"/>
    <property type="evidence" value="ECO:0007669"/>
    <property type="project" value="InterPro"/>
</dbReference>
<feature type="region of interest" description="Disordered" evidence="3">
    <location>
        <begin position="170"/>
        <end position="189"/>
    </location>
</feature>
<dbReference type="InterPro" id="IPR007219">
    <property type="entry name" value="XnlR_reg_dom"/>
</dbReference>
<dbReference type="AlphaFoldDB" id="A0A9P9JJH4"/>
<dbReference type="Proteomes" id="UP000738349">
    <property type="component" value="Unassembled WGS sequence"/>
</dbReference>
<protein>
    <recommendedName>
        <fullName evidence="4">Zn(2)-C6 fungal-type domain-containing protein</fullName>
    </recommendedName>
</protein>
<evidence type="ECO:0000256" key="1">
    <source>
        <dbReference type="ARBA" id="ARBA00022723"/>
    </source>
</evidence>